<reference evidence="4" key="1">
    <citation type="submission" date="2021-03" db="EMBL/GenBank/DDBJ databases">
        <authorList>
            <person name="Tran Van P."/>
        </authorList>
    </citation>
    <scope>NUCLEOTIDE SEQUENCE</scope>
</reference>
<dbReference type="Proteomes" id="UP001153148">
    <property type="component" value="Unassembled WGS sequence"/>
</dbReference>
<organism evidence="4 5">
    <name type="scientific">Timema podura</name>
    <name type="common">Walking stick</name>
    <dbReference type="NCBI Taxonomy" id="61482"/>
    <lineage>
        <taxon>Eukaryota</taxon>
        <taxon>Metazoa</taxon>
        <taxon>Ecdysozoa</taxon>
        <taxon>Arthropoda</taxon>
        <taxon>Hexapoda</taxon>
        <taxon>Insecta</taxon>
        <taxon>Pterygota</taxon>
        <taxon>Neoptera</taxon>
        <taxon>Polyneoptera</taxon>
        <taxon>Phasmatodea</taxon>
        <taxon>Timematodea</taxon>
        <taxon>Timematoidea</taxon>
        <taxon>Timematidae</taxon>
        <taxon>Timema</taxon>
    </lineage>
</organism>
<gene>
    <name evidence="4" type="ORF">TPAB3V08_LOCUS15069</name>
</gene>
<dbReference type="PANTHER" id="PTHR21694">
    <property type="entry name" value="COILED-COIL DOMAIN-CONTAINING PROTEIN 63"/>
    <property type="match status" value="1"/>
</dbReference>
<feature type="compositionally biased region" description="Basic and acidic residues" evidence="2">
    <location>
        <begin position="1"/>
        <end position="19"/>
    </location>
</feature>
<evidence type="ECO:0000256" key="2">
    <source>
        <dbReference type="SAM" id="MobiDB-lite"/>
    </source>
</evidence>
<sequence length="172" mass="20000">MGESKVKSLETPERGEHGSLSRKQKSFSSLEKLLHETNMKCNLTMTKNSKLKEEIVALMKERSIFLKFFDALMNRLDAGKKVMADLIYEVSLTCDSREDYLNKMETLGQERGLSPDLHLQGNSKSRVYKDVGLKGQKRVMKSVIEKEDIRRKQRRRTIEATLDEYRQLHLPH</sequence>
<evidence type="ECO:0000313" key="4">
    <source>
        <dbReference type="EMBL" id="CAG2068126.1"/>
    </source>
</evidence>
<name>A0ABN7PKZ6_TIMPD</name>
<accession>A0ABN7PKZ6</accession>
<evidence type="ECO:0000256" key="1">
    <source>
        <dbReference type="ARBA" id="ARBA00023054"/>
    </source>
</evidence>
<comment type="caution">
    <text evidence="4">The sequence shown here is derived from an EMBL/GenBank/DDBJ whole genome shotgun (WGS) entry which is preliminary data.</text>
</comment>
<feature type="region of interest" description="Disordered" evidence="2">
    <location>
        <begin position="1"/>
        <end position="24"/>
    </location>
</feature>
<dbReference type="InterPro" id="IPR051876">
    <property type="entry name" value="ODA-DC/CCD"/>
</dbReference>
<keyword evidence="1" id="KW-0175">Coiled coil</keyword>
<dbReference type="PANTHER" id="PTHR21694:SF18">
    <property type="entry name" value="COILED-COIL DOMAIN-CONTAINING PROTEIN 63"/>
    <property type="match status" value="1"/>
</dbReference>
<evidence type="ECO:0000259" key="3">
    <source>
        <dbReference type="Pfam" id="PF21773"/>
    </source>
</evidence>
<evidence type="ECO:0000313" key="5">
    <source>
        <dbReference type="Proteomes" id="UP001153148"/>
    </source>
</evidence>
<proteinExistence type="predicted"/>
<dbReference type="EMBL" id="CAJPIN010082513">
    <property type="protein sequence ID" value="CAG2068126.1"/>
    <property type="molecule type" value="Genomic_DNA"/>
</dbReference>
<keyword evidence="5" id="KW-1185">Reference proteome</keyword>
<protein>
    <recommendedName>
        <fullName evidence="3">ODAD1 central coiled coil region domain-containing protein</fullName>
    </recommendedName>
</protein>
<dbReference type="InterPro" id="IPR049258">
    <property type="entry name" value="ODAD1_CC"/>
</dbReference>
<feature type="domain" description="ODAD1 central coiled coil region" evidence="3">
    <location>
        <begin position="24"/>
        <end position="108"/>
    </location>
</feature>
<dbReference type="Pfam" id="PF21773">
    <property type="entry name" value="ODAD1_CC"/>
    <property type="match status" value="1"/>
</dbReference>